<feature type="region of interest" description="Disordered" evidence="6">
    <location>
        <begin position="617"/>
        <end position="701"/>
    </location>
</feature>
<feature type="region of interest" description="Disordered" evidence="6">
    <location>
        <begin position="833"/>
        <end position="852"/>
    </location>
</feature>
<evidence type="ECO:0000313" key="8">
    <source>
        <dbReference type="EMBL" id="KAF2734593.1"/>
    </source>
</evidence>
<dbReference type="EMBL" id="ML996146">
    <property type="protein sequence ID" value="KAF2734593.1"/>
    <property type="molecule type" value="Genomic_DNA"/>
</dbReference>
<dbReference type="OrthoDB" id="25391at2759"/>
<feature type="compositionally biased region" description="Polar residues" evidence="6">
    <location>
        <begin position="671"/>
        <end position="701"/>
    </location>
</feature>
<feature type="compositionally biased region" description="Basic residues" evidence="6">
    <location>
        <begin position="620"/>
        <end position="629"/>
    </location>
</feature>
<keyword evidence="3" id="KW-0238">DNA-binding</keyword>
<feature type="region of interest" description="Disordered" evidence="6">
    <location>
        <begin position="63"/>
        <end position="117"/>
    </location>
</feature>
<evidence type="ECO:0000256" key="4">
    <source>
        <dbReference type="ARBA" id="ARBA00023163"/>
    </source>
</evidence>
<dbReference type="PANTHER" id="PTHR47171">
    <property type="entry name" value="FARA-RELATED"/>
    <property type="match status" value="1"/>
</dbReference>
<evidence type="ECO:0000259" key="7">
    <source>
        <dbReference type="SMART" id="SM00906"/>
    </source>
</evidence>
<keyword evidence="5" id="KW-0539">Nucleus</keyword>
<evidence type="ECO:0000256" key="6">
    <source>
        <dbReference type="SAM" id="MobiDB-lite"/>
    </source>
</evidence>
<feature type="domain" description="Xylanolytic transcriptional activator regulatory" evidence="7">
    <location>
        <begin position="324"/>
        <end position="396"/>
    </location>
</feature>
<organism evidence="8 9">
    <name type="scientific">Polyplosphaeria fusca</name>
    <dbReference type="NCBI Taxonomy" id="682080"/>
    <lineage>
        <taxon>Eukaryota</taxon>
        <taxon>Fungi</taxon>
        <taxon>Dikarya</taxon>
        <taxon>Ascomycota</taxon>
        <taxon>Pezizomycotina</taxon>
        <taxon>Dothideomycetes</taxon>
        <taxon>Pleosporomycetidae</taxon>
        <taxon>Pleosporales</taxon>
        <taxon>Tetraplosphaeriaceae</taxon>
        <taxon>Polyplosphaeria</taxon>
    </lineage>
</organism>
<dbReference type="GO" id="GO:0003677">
    <property type="term" value="F:DNA binding"/>
    <property type="evidence" value="ECO:0007669"/>
    <property type="project" value="UniProtKB-KW"/>
</dbReference>
<protein>
    <recommendedName>
        <fullName evidence="7">Xylanolytic transcriptional activator regulatory domain-containing protein</fullName>
    </recommendedName>
</protein>
<evidence type="ECO:0000256" key="1">
    <source>
        <dbReference type="ARBA" id="ARBA00022833"/>
    </source>
</evidence>
<feature type="compositionally biased region" description="Low complexity" evidence="6">
    <location>
        <begin position="788"/>
        <end position="809"/>
    </location>
</feature>
<sequence>MSGEHSFMSSTPPPPLAAHPAGVASNPAPYVAPQPPVRCDAASLGVPCTNCTAFSIECRIPTPKRKKTQQTKAKDAESDAGDGLTEDRSPAASTTQDSQPRDRTTVYNSPDGTPSTTVSNAYAAQQATHNGTYVQFMKPKFARAPIKEAGRVAYLGESSNLSLLVHDRYGTTDVVHYPLPENVRGAKARVNELDNMEIEILHQRGAFLLPPRALCDELVEAFFKWVAPVVPVINKSRFMRQYRDPKNPPSLLLLQAILLAGSRVCTNTQLMDSSGSTTPAAMTFYKRAKALFDANYEDDRVTIVQSVILMGWYWEGPEDVTKNVFYWTRVGIVVAQGSGMHRSVEGSQLNKSDKRLWKRIWWTLFSRDRSVAVALGRPVAINPEDSDVEMISEDDFIEDEPDRPAEFPPDPVHVHFFINYVKLTEIMGLVLSQQYSVASKFRRTNAIDLTHSDMALADWLQHCPPDVQWDRSRHHFWAALLHSNYYTTLCLLHRAHMPPAGSPQTNATNGLEEHAYPSRTIAYQAAAMITSIIENLRTHDEIRYTPAFIVYSLFSALIMHVYQMRSSNKTVVSATEQRLQVCMDALKEVSKVWLVAKMVHTLFESILGNKHLEERLQKAAGKRHQKNKHSTNPAPPKQPTQDPVKRKFDEMDLSFNSGPPAPQVSYERSRPQTPAVTPSRELPQQQVPQMTHGSPQMNRQNNDAFMGPSRSGTRPTTPFNPSYSYPGTPPDLFLVTRNSPNISQELWQNFQPDQLFPADTQVNFPSISPVQQHSLVDPALSQPQPMAMHPHNTQQMNQQQIPGQQHMQNSSMSMGFDQNNAQAWAQQMDLMAQNQQAGSNDDTWSNSSNGRHNPIVPTTLNVEDWYVFLQKSNVDTSLLDMYNNHQSATIPL</sequence>
<proteinExistence type="predicted"/>
<dbReference type="InterPro" id="IPR052073">
    <property type="entry name" value="Amide_Lactam_Regulators"/>
</dbReference>
<feature type="region of interest" description="Disordered" evidence="6">
    <location>
        <begin position="1"/>
        <end position="21"/>
    </location>
</feature>
<dbReference type="AlphaFoldDB" id="A0A9P4V2W9"/>
<dbReference type="SMART" id="SM00906">
    <property type="entry name" value="Fungal_trans"/>
    <property type="match status" value="1"/>
</dbReference>
<keyword evidence="4" id="KW-0804">Transcription</keyword>
<comment type="caution">
    <text evidence="8">The sequence shown here is derived from an EMBL/GenBank/DDBJ whole genome shotgun (WGS) entry which is preliminary data.</text>
</comment>
<evidence type="ECO:0000256" key="5">
    <source>
        <dbReference type="ARBA" id="ARBA00023242"/>
    </source>
</evidence>
<accession>A0A9P4V2W9</accession>
<dbReference type="CDD" id="cd12148">
    <property type="entry name" value="fungal_TF_MHR"/>
    <property type="match status" value="1"/>
</dbReference>
<keyword evidence="1" id="KW-0862">Zinc</keyword>
<dbReference type="Pfam" id="PF04082">
    <property type="entry name" value="Fungal_trans"/>
    <property type="match status" value="1"/>
</dbReference>
<keyword evidence="2" id="KW-0805">Transcription regulation</keyword>
<dbReference type="InterPro" id="IPR007219">
    <property type="entry name" value="XnlR_reg_dom"/>
</dbReference>
<gene>
    <name evidence="8" type="ORF">EJ04DRAFT_543551</name>
</gene>
<keyword evidence="9" id="KW-1185">Reference proteome</keyword>
<dbReference type="GO" id="GO:0008270">
    <property type="term" value="F:zinc ion binding"/>
    <property type="evidence" value="ECO:0007669"/>
    <property type="project" value="InterPro"/>
</dbReference>
<dbReference type="GO" id="GO:0006351">
    <property type="term" value="P:DNA-templated transcription"/>
    <property type="evidence" value="ECO:0007669"/>
    <property type="project" value="InterPro"/>
</dbReference>
<feature type="region of interest" description="Disordered" evidence="6">
    <location>
        <begin position="787"/>
        <end position="814"/>
    </location>
</feature>
<dbReference type="PANTHER" id="PTHR47171:SF3">
    <property type="entry name" value="FARA-RELATED"/>
    <property type="match status" value="1"/>
</dbReference>
<name>A0A9P4V2W9_9PLEO</name>
<evidence type="ECO:0000256" key="2">
    <source>
        <dbReference type="ARBA" id="ARBA00023015"/>
    </source>
</evidence>
<dbReference type="Proteomes" id="UP000799444">
    <property type="component" value="Unassembled WGS sequence"/>
</dbReference>
<evidence type="ECO:0000313" key="9">
    <source>
        <dbReference type="Proteomes" id="UP000799444"/>
    </source>
</evidence>
<evidence type="ECO:0000256" key="3">
    <source>
        <dbReference type="ARBA" id="ARBA00023125"/>
    </source>
</evidence>
<feature type="compositionally biased region" description="Polar residues" evidence="6">
    <location>
        <begin position="105"/>
        <end position="117"/>
    </location>
</feature>
<reference evidence="8" key="1">
    <citation type="journal article" date="2020" name="Stud. Mycol.">
        <title>101 Dothideomycetes genomes: a test case for predicting lifestyles and emergence of pathogens.</title>
        <authorList>
            <person name="Haridas S."/>
            <person name="Albert R."/>
            <person name="Binder M."/>
            <person name="Bloem J."/>
            <person name="Labutti K."/>
            <person name="Salamov A."/>
            <person name="Andreopoulos B."/>
            <person name="Baker S."/>
            <person name="Barry K."/>
            <person name="Bills G."/>
            <person name="Bluhm B."/>
            <person name="Cannon C."/>
            <person name="Castanera R."/>
            <person name="Culley D."/>
            <person name="Daum C."/>
            <person name="Ezra D."/>
            <person name="Gonzalez J."/>
            <person name="Henrissat B."/>
            <person name="Kuo A."/>
            <person name="Liang C."/>
            <person name="Lipzen A."/>
            <person name="Lutzoni F."/>
            <person name="Magnuson J."/>
            <person name="Mondo S."/>
            <person name="Nolan M."/>
            <person name="Ohm R."/>
            <person name="Pangilinan J."/>
            <person name="Park H.-J."/>
            <person name="Ramirez L."/>
            <person name="Alfaro M."/>
            <person name="Sun H."/>
            <person name="Tritt A."/>
            <person name="Yoshinaga Y."/>
            <person name="Zwiers L.-H."/>
            <person name="Turgeon B."/>
            <person name="Goodwin S."/>
            <person name="Spatafora J."/>
            <person name="Crous P."/>
            <person name="Grigoriev I."/>
        </authorList>
    </citation>
    <scope>NUCLEOTIDE SEQUENCE</scope>
    <source>
        <strain evidence="8">CBS 125425</strain>
    </source>
</reference>